<sequence>MTLKRQSLSEEVDKVTMLVAVDEILIELLEVEAVEQRIEYKVAEELVEKPAEELVTEIEEPLEDMIVDYVAVAGTAGELGIILENIVMAVLVTVIDMPLGG</sequence>
<evidence type="ECO:0000313" key="2">
    <source>
        <dbReference type="Proteomes" id="UP000250266"/>
    </source>
</evidence>
<accession>A0A8E2EBX4</accession>
<dbReference type="Proteomes" id="UP000250266">
    <property type="component" value="Unassembled WGS sequence"/>
</dbReference>
<proteinExistence type="predicted"/>
<keyword evidence="2" id="KW-1185">Reference proteome</keyword>
<dbReference type="EMBL" id="KV744933">
    <property type="protein sequence ID" value="OCK81112.1"/>
    <property type="molecule type" value="Genomic_DNA"/>
</dbReference>
<evidence type="ECO:0000313" key="1">
    <source>
        <dbReference type="EMBL" id="OCK81112.1"/>
    </source>
</evidence>
<name>A0A8E2EBX4_9PEZI</name>
<dbReference type="AlphaFoldDB" id="A0A8E2EBX4"/>
<gene>
    <name evidence="1" type="ORF">K432DRAFT_392453</name>
</gene>
<reference evidence="1 2" key="1">
    <citation type="journal article" date="2016" name="Nat. Commun.">
        <title>Ectomycorrhizal ecology is imprinted in the genome of the dominant symbiotic fungus Cenococcum geophilum.</title>
        <authorList>
            <consortium name="DOE Joint Genome Institute"/>
            <person name="Peter M."/>
            <person name="Kohler A."/>
            <person name="Ohm R.A."/>
            <person name="Kuo A."/>
            <person name="Krutzmann J."/>
            <person name="Morin E."/>
            <person name="Arend M."/>
            <person name="Barry K.W."/>
            <person name="Binder M."/>
            <person name="Choi C."/>
            <person name="Clum A."/>
            <person name="Copeland A."/>
            <person name="Grisel N."/>
            <person name="Haridas S."/>
            <person name="Kipfer T."/>
            <person name="LaButti K."/>
            <person name="Lindquist E."/>
            <person name="Lipzen A."/>
            <person name="Maire R."/>
            <person name="Meier B."/>
            <person name="Mihaltcheva S."/>
            <person name="Molinier V."/>
            <person name="Murat C."/>
            <person name="Poggeler S."/>
            <person name="Quandt C.A."/>
            <person name="Sperisen C."/>
            <person name="Tritt A."/>
            <person name="Tisserant E."/>
            <person name="Crous P.W."/>
            <person name="Henrissat B."/>
            <person name="Nehls U."/>
            <person name="Egli S."/>
            <person name="Spatafora J.W."/>
            <person name="Grigoriev I.V."/>
            <person name="Martin F.M."/>
        </authorList>
    </citation>
    <scope>NUCLEOTIDE SEQUENCE [LARGE SCALE GENOMIC DNA]</scope>
    <source>
        <strain evidence="1 2">CBS 459.81</strain>
    </source>
</reference>
<organism evidence="1 2">
    <name type="scientific">Lepidopterella palustris CBS 459.81</name>
    <dbReference type="NCBI Taxonomy" id="1314670"/>
    <lineage>
        <taxon>Eukaryota</taxon>
        <taxon>Fungi</taxon>
        <taxon>Dikarya</taxon>
        <taxon>Ascomycota</taxon>
        <taxon>Pezizomycotina</taxon>
        <taxon>Dothideomycetes</taxon>
        <taxon>Pleosporomycetidae</taxon>
        <taxon>Mytilinidiales</taxon>
        <taxon>Argynnaceae</taxon>
        <taxon>Lepidopterella</taxon>
    </lineage>
</organism>
<protein>
    <submittedName>
        <fullName evidence="1">Uncharacterized protein</fullName>
    </submittedName>
</protein>